<gene>
    <name evidence="3" type="ORF">SS50377_11570</name>
    <name evidence="4" type="ORF">SS50377_25796</name>
</gene>
<dbReference type="AlphaFoldDB" id="V6LVG9"/>
<dbReference type="Proteomes" id="UP000018208">
    <property type="component" value="Unassembled WGS sequence"/>
</dbReference>
<organism evidence="3">
    <name type="scientific">Spironucleus salmonicida</name>
    <dbReference type="NCBI Taxonomy" id="348837"/>
    <lineage>
        <taxon>Eukaryota</taxon>
        <taxon>Metamonada</taxon>
        <taxon>Diplomonadida</taxon>
        <taxon>Hexamitidae</taxon>
        <taxon>Hexamitinae</taxon>
        <taxon>Spironucleus</taxon>
    </lineage>
</organism>
<feature type="compositionally biased region" description="Acidic residues" evidence="2">
    <location>
        <begin position="274"/>
        <end position="291"/>
    </location>
</feature>
<evidence type="ECO:0000313" key="3">
    <source>
        <dbReference type="EMBL" id="EST48228.1"/>
    </source>
</evidence>
<dbReference type="EMBL" id="AUWU02000006">
    <property type="protein sequence ID" value="KAH0571607.1"/>
    <property type="molecule type" value="Genomic_DNA"/>
</dbReference>
<feature type="region of interest" description="Disordered" evidence="2">
    <location>
        <begin position="266"/>
        <end position="319"/>
    </location>
</feature>
<keyword evidence="1" id="KW-0175">Coiled coil</keyword>
<proteinExistence type="predicted"/>
<dbReference type="VEuPathDB" id="GiardiaDB:SS50377_25796"/>
<accession>V6LVG9</accession>
<reference evidence="3 4" key="1">
    <citation type="journal article" date="2014" name="PLoS Genet.">
        <title>The Genome of Spironucleus salmonicida Highlights a Fish Pathogen Adapted to Fluctuating Environments.</title>
        <authorList>
            <person name="Xu F."/>
            <person name="Jerlstrom-Hultqvist J."/>
            <person name="Einarsson E."/>
            <person name="Astvaldsson A."/>
            <person name="Svard S.G."/>
            <person name="Andersson J.O."/>
        </authorList>
    </citation>
    <scope>NUCLEOTIDE SEQUENCE</scope>
    <source>
        <strain evidence="4">ATCC 50377</strain>
    </source>
</reference>
<sequence>MTSQELNDRILQLISKVNQLKMDNTSIDGLQQTNEYNLLRIDRYVSDIQQLRNDKMSLQLELGQRGKEMLSAVKSLEKAEKVIERLVEQQKNMNRQSNASENQILTLKEKLQEVSNLLFQSEKVAQINKQYNSSEFIKLESENEKLKHQYHQLLSKNQQSQFRITDLENQLSEQRILLNDYKRQAEALEVDNKLLAKSSAAFHQIEKSDELDKASTETQVLQQIDKIDELEQQVTSLENDNDLLKEDNKRLNVENQCMREQLRKETEHMLSEQQEVEEIQEVEVDDFDDEDKEKVTKQDNKEITEDFDEQTGQLDEPSSRLEEAQETISTKQTSQSSQKQAILSDSNINQEQIKIEKVQEDDLINMDITYYYQVSQQYGNISIQDQFQPTSYSPVFYYSYSTQYGENIYSPVFYYEYQTQYNVD</sequence>
<name>V6LVG9_9EUKA</name>
<evidence type="ECO:0000256" key="1">
    <source>
        <dbReference type="SAM" id="Coils"/>
    </source>
</evidence>
<reference evidence="4" key="2">
    <citation type="submission" date="2020-12" db="EMBL/GenBank/DDBJ databases">
        <title>New Spironucleus salmonicida genome in near-complete chromosomes.</title>
        <authorList>
            <person name="Xu F."/>
            <person name="Kurt Z."/>
            <person name="Jimenez-Gonzalez A."/>
            <person name="Astvaldsson A."/>
            <person name="Andersson J.O."/>
            <person name="Svard S.G."/>
        </authorList>
    </citation>
    <scope>NUCLEOTIDE SEQUENCE</scope>
    <source>
        <strain evidence="4">ATCC 50377</strain>
    </source>
</reference>
<evidence type="ECO:0000256" key="2">
    <source>
        <dbReference type="SAM" id="MobiDB-lite"/>
    </source>
</evidence>
<protein>
    <submittedName>
        <fullName evidence="3">Uncharacterized protein</fullName>
    </submittedName>
</protein>
<dbReference type="EMBL" id="KI545996">
    <property type="protein sequence ID" value="EST48228.1"/>
    <property type="molecule type" value="Genomic_DNA"/>
</dbReference>
<evidence type="ECO:0000313" key="5">
    <source>
        <dbReference type="Proteomes" id="UP000018208"/>
    </source>
</evidence>
<feature type="compositionally biased region" description="Basic and acidic residues" evidence="2">
    <location>
        <begin position="292"/>
        <end position="304"/>
    </location>
</feature>
<keyword evidence="5" id="KW-1185">Reference proteome</keyword>
<evidence type="ECO:0000313" key="4">
    <source>
        <dbReference type="EMBL" id="KAH0571607.1"/>
    </source>
</evidence>
<feature type="coiled-coil region" evidence="1">
    <location>
        <begin position="3"/>
        <end position="103"/>
    </location>
</feature>